<feature type="transmembrane region" description="Helical" evidence="1">
    <location>
        <begin position="12"/>
        <end position="34"/>
    </location>
</feature>
<reference evidence="2 3" key="1">
    <citation type="submission" date="2018-05" db="EMBL/GenBank/DDBJ databases">
        <authorList>
            <person name="Goeker M."/>
            <person name="Huntemann M."/>
            <person name="Clum A."/>
            <person name="Pillay M."/>
            <person name="Palaniappan K."/>
            <person name="Varghese N."/>
            <person name="Mikhailova N."/>
            <person name="Stamatis D."/>
            <person name="Reddy T."/>
            <person name="Daum C."/>
            <person name="Shapiro N."/>
            <person name="Ivanova N."/>
            <person name="Kyrpides N."/>
            <person name="Woyke T."/>
        </authorList>
    </citation>
    <scope>NUCLEOTIDE SEQUENCE [LARGE SCALE GENOMIC DNA]</scope>
    <source>
        <strain evidence="2 3">DSM 26524</strain>
    </source>
</reference>
<dbReference type="AlphaFoldDB" id="A0AB73T8N7"/>
<keyword evidence="1" id="KW-0812">Transmembrane</keyword>
<gene>
    <name evidence="2" type="ORF">C7383_102298</name>
</gene>
<keyword evidence="1" id="KW-1133">Transmembrane helix</keyword>
<protein>
    <recommendedName>
        <fullName evidence="4">DUF3592 domain-containing protein</fullName>
    </recommendedName>
</protein>
<name>A0AB73T8N7_9FIRM</name>
<comment type="caution">
    <text evidence="2">The sequence shown here is derived from an EMBL/GenBank/DDBJ whole genome shotgun (WGS) entry which is preliminary data.</text>
</comment>
<proteinExistence type="predicted"/>
<evidence type="ECO:0000256" key="1">
    <source>
        <dbReference type="SAM" id="Phobius"/>
    </source>
</evidence>
<dbReference type="Proteomes" id="UP000245412">
    <property type="component" value="Unassembled WGS sequence"/>
</dbReference>
<sequence length="154" mass="17784">MNKPRYMEELMKIIFLWLGIAFVFMGILCFLGILKPNASSMVQEPTMLGIIFSLLGIVFIVVQTIFKILAANKNKLYSELLSSGTRINGIVEKVYLQKYMQYGDKHPYRILYTYTYQGEVHHHKSYFLWDKPNFAPGDSIEVYINDLGKSTVVL</sequence>
<dbReference type="EMBL" id="QGGY01000002">
    <property type="protein sequence ID" value="PWJ78162.1"/>
    <property type="molecule type" value="Genomic_DNA"/>
</dbReference>
<keyword evidence="3" id="KW-1185">Reference proteome</keyword>
<keyword evidence="1" id="KW-0472">Membrane</keyword>
<feature type="transmembrane region" description="Helical" evidence="1">
    <location>
        <begin position="46"/>
        <end position="66"/>
    </location>
</feature>
<evidence type="ECO:0008006" key="4">
    <source>
        <dbReference type="Google" id="ProtNLM"/>
    </source>
</evidence>
<dbReference type="RefSeq" id="WP_109625096.1">
    <property type="nucleotide sequence ID" value="NZ_JANKBI010000005.1"/>
</dbReference>
<evidence type="ECO:0000313" key="2">
    <source>
        <dbReference type="EMBL" id="PWJ78162.1"/>
    </source>
</evidence>
<accession>A0AB73T8N7</accession>
<evidence type="ECO:0000313" key="3">
    <source>
        <dbReference type="Proteomes" id="UP000245412"/>
    </source>
</evidence>
<organism evidence="2 3">
    <name type="scientific">Murimonas intestini</name>
    <dbReference type="NCBI Taxonomy" id="1337051"/>
    <lineage>
        <taxon>Bacteria</taxon>
        <taxon>Bacillati</taxon>
        <taxon>Bacillota</taxon>
        <taxon>Clostridia</taxon>
        <taxon>Lachnospirales</taxon>
        <taxon>Lachnospiraceae</taxon>
        <taxon>Murimonas</taxon>
    </lineage>
</organism>